<dbReference type="Proteomes" id="UP001153269">
    <property type="component" value="Unassembled WGS sequence"/>
</dbReference>
<sequence>MDAARHRVTSQDSRGRLPSLEQMKVTREMGGRLRQTETDLINNCTETKSKWLKHVAVFGGRSRGPFNPRPHLLPNEFPGSINLQALPYKLTNDYTLRGRGGGCWEEEEGKRLMAVGRGWLGGNGEVLLPPSAGTTSSELHIALKRRRMALVGEVHSWPKEESRAHRGP</sequence>
<evidence type="ECO:0000313" key="2">
    <source>
        <dbReference type="Proteomes" id="UP001153269"/>
    </source>
</evidence>
<comment type="caution">
    <text evidence="1">The sequence shown here is derived from an EMBL/GenBank/DDBJ whole genome shotgun (WGS) entry which is preliminary data.</text>
</comment>
<gene>
    <name evidence="1" type="ORF">PLEPLA_LOCUS40097</name>
</gene>
<dbReference type="AlphaFoldDB" id="A0A9N7Z776"/>
<evidence type="ECO:0000313" key="1">
    <source>
        <dbReference type="EMBL" id="CAB1452357.1"/>
    </source>
</evidence>
<name>A0A9N7Z776_PLEPL</name>
<reference evidence="1" key="1">
    <citation type="submission" date="2020-03" db="EMBL/GenBank/DDBJ databases">
        <authorList>
            <person name="Weist P."/>
        </authorList>
    </citation>
    <scope>NUCLEOTIDE SEQUENCE</scope>
</reference>
<accession>A0A9N7Z776</accession>
<protein>
    <submittedName>
        <fullName evidence="1">Uncharacterized protein</fullName>
    </submittedName>
</protein>
<proteinExistence type="predicted"/>
<keyword evidence="2" id="KW-1185">Reference proteome</keyword>
<dbReference type="EMBL" id="CADEAL010004125">
    <property type="protein sequence ID" value="CAB1452357.1"/>
    <property type="molecule type" value="Genomic_DNA"/>
</dbReference>
<organism evidence="1 2">
    <name type="scientific">Pleuronectes platessa</name>
    <name type="common">European plaice</name>
    <dbReference type="NCBI Taxonomy" id="8262"/>
    <lineage>
        <taxon>Eukaryota</taxon>
        <taxon>Metazoa</taxon>
        <taxon>Chordata</taxon>
        <taxon>Craniata</taxon>
        <taxon>Vertebrata</taxon>
        <taxon>Euteleostomi</taxon>
        <taxon>Actinopterygii</taxon>
        <taxon>Neopterygii</taxon>
        <taxon>Teleostei</taxon>
        <taxon>Neoteleostei</taxon>
        <taxon>Acanthomorphata</taxon>
        <taxon>Carangaria</taxon>
        <taxon>Pleuronectiformes</taxon>
        <taxon>Pleuronectoidei</taxon>
        <taxon>Pleuronectidae</taxon>
        <taxon>Pleuronectes</taxon>
    </lineage>
</organism>